<evidence type="ECO:0000313" key="5">
    <source>
        <dbReference type="Xenbase" id="XB-GENE-17332406"/>
    </source>
</evidence>
<protein>
    <submittedName>
        <fullName evidence="4">Protein phosphatase 1 regulatory subunit 3A</fullName>
    </submittedName>
</protein>
<evidence type="ECO:0000313" key="3">
    <source>
        <dbReference type="Proteomes" id="UP000186698"/>
    </source>
</evidence>
<dbReference type="PaxDb" id="8355-A0A1L8GYV2"/>
<organism evidence="3 4">
    <name type="scientific">Xenopus laevis</name>
    <name type="common">African clawed frog</name>
    <dbReference type="NCBI Taxonomy" id="8355"/>
    <lineage>
        <taxon>Eukaryota</taxon>
        <taxon>Metazoa</taxon>
        <taxon>Chordata</taxon>
        <taxon>Craniata</taxon>
        <taxon>Vertebrata</taxon>
        <taxon>Euteleostomi</taxon>
        <taxon>Amphibia</taxon>
        <taxon>Batrachia</taxon>
        <taxon>Anura</taxon>
        <taxon>Pipoidea</taxon>
        <taxon>Pipidae</taxon>
        <taxon>Xenopodinae</taxon>
        <taxon>Xenopus</taxon>
        <taxon>Xenopus</taxon>
    </lineage>
</organism>
<dbReference type="GO" id="GO:0005979">
    <property type="term" value="P:regulation of glycogen biosynthetic process"/>
    <property type="evidence" value="ECO:0000318"/>
    <property type="project" value="GO_Central"/>
</dbReference>
<feature type="compositionally biased region" description="Basic and acidic residues" evidence="1">
    <location>
        <begin position="577"/>
        <end position="599"/>
    </location>
</feature>
<dbReference type="InterPro" id="IPR005036">
    <property type="entry name" value="CBM21_dom"/>
</dbReference>
<dbReference type="OMA" id="CLDNQGQ"/>
<feature type="region of interest" description="Disordered" evidence="1">
    <location>
        <begin position="267"/>
        <end position="295"/>
    </location>
</feature>
<gene>
    <name evidence="4 5" type="primary">ppp1r3a.L</name>
</gene>
<dbReference type="AGR" id="Xenbase:XB-GENE-17332406"/>
<keyword evidence="2" id="KW-0812">Transmembrane</keyword>
<dbReference type="OrthoDB" id="1881at2759"/>
<dbReference type="STRING" id="8355.A0A1L8GYV2"/>
<dbReference type="KEGG" id="xla:108711133"/>
<keyword evidence="2" id="KW-0472">Membrane</keyword>
<keyword evidence="3" id="KW-1185">Reference proteome</keyword>
<dbReference type="CDD" id="cd22255">
    <property type="entry name" value="PBD_PPP1R3A"/>
    <property type="match status" value="1"/>
</dbReference>
<dbReference type="Xenbase" id="XB-GENE-17332406">
    <property type="gene designation" value="ppp1r3a.L"/>
</dbReference>
<dbReference type="PANTHER" id="PTHR12307">
    <property type="entry name" value="PROTEIN PHOSPHATASE 1 REGULATORY SUBUNIT"/>
    <property type="match status" value="1"/>
</dbReference>
<dbReference type="Proteomes" id="UP000186698">
    <property type="component" value="Chromosome 3L"/>
</dbReference>
<keyword evidence="2" id="KW-1133">Transmembrane helix</keyword>
<proteinExistence type="predicted"/>
<evidence type="ECO:0000313" key="4">
    <source>
        <dbReference type="RefSeq" id="XP_018108040.1"/>
    </source>
</evidence>
<accession>A0A1L8GYV2</accession>
<dbReference type="CTD" id="108711133"/>
<feature type="compositionally biased region" description="Acidic residues" evidence="1">
    <location>
        <begin position="310"/>
        <end position="326"/>
    </location>
</feature>
<dbReference type="InterPro" id="IPR038175">
    <property type="entry name" value="CBM21_dom_sf"/>
</dbReference>
<evidence type="ECO:0000256" key="2">
    <source>
        <dbReference type="SAM" id="Phobius"/>
    </source>
</evidence>
<evidence type="ECO:0000256" key="1">
    <source>
        <dbReference type="SAM" id="MobiDB-lite"/>
    </source>
</evidence>
<feature type="region of interest" description="Disordered" evidence="1">
    <location>
        <begin position="307"/>
        <end position="326"/>
    </location>
</feature>
<feature type="compositionally biased region" description="Basic and acidic residues" evidence="1">
    <location>
        <begin position="459"/>
        <end position="473"/>
    </location>
</feature>
<dbReference type="GO" id="GO:2001069">
    <property type="term" value="F:glycogen binding"/>
    <property type="evidence" value="ECO:0000318"/>
    <property type="project" value="GO_Central"/>
</dbReference>
<dbReference type="GO" id="GO:0008157">
    <property type="term" value="F:protein phosphatase 1 binding"/>
    <property type="evidence" value="ECO:0000318"/>
    <property type="project" value="GO_Central"/>
</dbReference>
<dbReference type="GeneID" id="108711133"/>
<dbReference type="GO" id="GO:0000164">
    <property type="term" value="C:protein phosphatase type 1 complex"/>
    <property type="evidence" value="ECO:0000318"/>
    <property type="project" value="GO_Central"/>
</dbReference>
<feature type="region of interest" description="Disordered" evidence="1">
    <location>
        <begin position="15"/>
        <end position="51"/>
    </location>
</feature>
<dbReference type="RefSeq" id="XP_018108040.1">
    <property type="nucleotide sequence ID" value="XM_018252551.2"/>
</dbReference>
<feature type="compositionally biased region" description="Polar residues" evidence="1">
    <location>
        <begin position="18"/>
        <end position="30"/>
    </location>
</feature>
<dbReference type="AlphaFoldDB" id="A0A1L8GYV2"/>
<feature type="transmembrane region" description="Helical" evidence="2">
    <location>
        <begin position="1029"/>
        <end position="1059"/>
    </location>
</feature>
<dbReference type="PROSITE" id="PS51159">
    <property type="entry name" value="CBM21"/>
    <property type="match status" value="1"/>
</dbReference>
<sequence length="1071" mass="121326">MSAASSCLALSLCRSKSPMENTEENNQSKDSLLEPPPLGNSYIEDEDEKSSIKLRFSPLPRRRSSVSSDEGDLEPPTTVARKVSFADAFGFDLVSVKEFDTWEVPIVSQILSYEMETHYIEEFYLTASFTLPSSDDIMGKLHAKKVLLESIELTPGTSSMKGIIRVLNVSYEKQIYVRMSMDDWQSYYDLTAEYIPYSFNADTDQFAFAISLVAPYQKEGASVQFCISYETPIGTFWDNNDGQNYTLICHKKECAIEKDHPSEDLAEKSKKSCLKSAPSKEEDDLDESEEKYSRSTDKYIPRIICSHDENTEDNNNEEDDSQENNKEADDDLELFLNQNLMKARIISTEDNKSNKTQIFEEPSLTNTIQTCESLECLKDSSIDILKKINDNISAKESKEFNGNEVCLTLSDSHKTLIAEDIKSTSRTEQHLKEAGISLQEYLPQNGGDLNQKKWLTDSKDDTSVLQGKEEEKWSLTTNRNQEPYNEIESTLSPKTESVQLTENLDDNANPNTSNKIVDASYFSIYNEERMKDENNQFPENKKINRCFFNKAESSQLEQDYSTISLNQKYTAPVVSEDPDKKDEQSFLRSPEAERKQPSLDAAHDCKIFKNTVSDQVAFSCNACLDNQGQIKDINDEKTSKAKRVTTTFSFPCDTTDDTSNQGSLEVLFENKITKKEIYAHTNDSQTVHLQKSKQCYISTFNVSEESQIFESPLITSNTPLTSQDQDDKDKARVVDTPDLKIRSKLDCPVHTTDRAESTENQLTMGEKVIIALVTEETSEREICIPVPYIDVCTDVSKNTVDQEDTKIGVESESQKVSDNLNKGQGGRNIESEEITNTPLDDMKVLASIKRDGDNGQMQRTTTAKMPGADAIYMGAYNVFKDQFKSNLDDFSNNITTVEESDSQMTDNSHTESSNSLCAELSGNFSKLVKEQGDTIDNSIISGSTTDMSGMLHAQENTEQNYLRPSILISEPDDELERWCNQDEEKSEPEDMNQCYYYSETNQQTQTGDHEMEDDPLNFSKTSSKVICSVMFVVFSGLMYHYDFLVCFALYLFSLYWLYWDGDGNKKSVKKE</sequence>
<name>A0A1L8GYV2_XENLA</name>
<feature type="region of interest" description="Disordered" evidence="1">
    <location>
        <begin position="809"/>
        <end position="828"/>
    </location>
</feature>
<dbReference type="Bgee" id="108711133">
    <property type="expression patterns" value="Expressed in muscle tissue and 2 other cell types or tissues"/>
</dbReference>
<dbReference type="Gene3D" id="2.60.40.2440">
    <property type="entry name" value="Carbohydrate binding type-21 domain"/>
    <property type="match status" value="1"/>
</dbReference>
<dbReference type="PANTHER" id="PTHR12307:SF2">
    <property type="entry name" value="PROTEIN PHOSPHATASE 1 REGULATORY SUBUNIT 3A"/>
    <property type="match status" value="1"/>
</dbReference>
<feature type="region of interest" description="Disordered" evidence="1">
    <location>
        <begin position="571"/>
        <end position="599"/>
    </location>
</feature>
<dbReference type="InterPro" id="IPR050782">
    <property type="entry name" value="PP1_regulatory_subunit_3"/>
</dbReference>
<feature type="region of interest" description="Disordered" evidence="1">
    <location>
        <begin position="459"/>
        <end position="482"/>
    </location>
</feature>
<dbReference type="Pfam" id="PF03370">
    <property type="entry name" value="CBM_21"/>
    <property type="match status" value="1"/>
</dbReference>
<reference evidence="4" key="1">
    <citation type="submission" date="2025-08" db="UniProtKB">
        <authorList>
            <consortium name="RefSeq"/>
        </authorList>
    </citation>
    <scope>IDENTIFICATION</scope>
    <source>
        <strain evidence="4">J_2021</strain>
        <tissue evidence="4">Erythrocytes</tissue>
    </source>
</reference>